<dbReference type="RefSeq" id="WP_021696758.1">
    <property type="nucleotide sequence ID" value="NZ_BATC01000010.1"/>
</dbReference>
<evidence type="ECO:0000313" key="2">
    <source>
        <dbReference type="Proteomes" id="UP000016569"/>
    </source>
</evidence>
<gene>
    <name evidence="1" type="ORF">MBEBAB_0912</name>
</gene>
<comment type="caution">
    <text evidence="1">The sequence shown here is derived from an EMBL/GenBank/DDBJ whole genome shotgun (WGS) entry which is preliminary data.</text>
</comment>
<dbReference type="InterPro" id="IPR052572">
    <property type="entry name" value="UPF0153_domain"/>
</dbReference>
<keyword evidence="2" id="KW-1185">Reference proteome</keyword>
<dbReference type="PANTHER" id="PTHR36931:SF1">
    <property type="entry name" value="UPF0153 PROTEIN YEIW"/>
    <property type="match status" value="1"/>
</dbReference>
<dbReference type="PANTHER" id="PTHR36931">
    <property type="entry name" value="UPF0153 PROTEIN YEIW"/>
    <property type="match status" value="1"/>
</dbReference>
<evidence type="ECO:0008006" key="3">
    <source>
        <dbReference type="Google" id="ProtNLM"/>
    </source>
</evidence>
<evidence type="ECO:0000313" key="1">
    <source>
        <dbReference type="EMBL" id="GAD58662.1"/>
    </source>
</evidence>
<accession>A0A8E0NB77</accession>
<proteinExistence type="predicted"/>
<dbReference type="OrthoDB" id="7202843at2"/>
<organism evidence="1 2">
    <name type="scientific">Brevundimonas abyssalis TAR-001</name>
    <dbReference type="NCBI Taxonomy" id="1391729"/>
    <lineage>
        <taxon>Bacteria</taxon>
        <taxon>Pseudomonadati</taxon>
        <taxon>Pseudomonadota</taxon>
        <taxon>Alphaproteobacteria</taxon>
        <taxon>Caulobacterales</taxon>
        <taxon>Caulobacteraceae</taxon>
        <taxon>Brevundimonas</taxon>
    </lineage>
</organism>
<reference evidence="2" key="1">
    <citation type="journal article" date="2013" name="Genome Announc.">
        <title>Draft Genome Sequence of the Dimorphic Prosthecate Bacterium Brevundimonas abyssalis TAR-001T.</title>
        <authorList>
            <person name="Tsubouchi T."/>
            <person name="Nishi S."/>
            <person name="Usui K."/>
            <person name="Shimane Y."/>
            <person name="Takaki Y."/>
            <person name="Maruyama T."/>
            <person name="Hatada Y."/>
        </authorList>
    </citation>
    <scope>NUCLEOTIDE SEQUENCE [LARGE SCALE GENOMIC DNA]</scope>
    <source>
        <strain evidence="2">TAR-001</strain>
    </source>
</reference>
<protein>
    <recommendedName>
        <fullName evidence="3">Zinc/iron-chelating domain-containing protein</fullName>
    </recommendedName>
</protein>
<dbReference type="AlphaFoldDB" id="A0A8E0NB77"/>
<dbReference type="EMBL" id="BATC01000010">
    <property type="protein sequence ID" value="GAD58662.1"/>
    <property type="molecule type" value="Genomic_DNA"/>
</dbReference>
<dbReference type="Proteomes" id="UP000016569">
    <property type="component" value="Unassembled WGS sequence"/>
</dbReference>
<name>A0A8E0NB77_9CAUL</name>
<sequence length="151" mass="16350">MIAPSAAPAPPRVCGDCGLCCKIMGVEAIAKPPRKWCGHFRKGRGCSIYAERPSACGAFNCTWLLAPNLGEDWRPDRAGFVMHSENGGQRLIVEADGADPQAWRREPYQTTLREWARAGAAQGLEVMVFVGDRGVRLLPDGGERPVTRASA</sequence>